<evidence type="ECO:0000313" key="9">
    <source>
        <dbReference type="EMBL" id="SPO25007.1"/>
    </source>
</evidence>
<name>A0A5C3E610_9BASI</name>
<evidence type="ECO:0000256" key="6">
    <source>
        <dbReference type="ARBA" id="ARBA00023136"/>
    </source>
</evidence>
<evidence type="ECO:0000256" key="2">
    <source>
        <dbReference type="ARBA" id="ARBA00022448"/>
    </source>
</evidence>
<feature type="transmembrane region" description="Helical" evidence="8">
    <location>
        <begin position="60"/>
        <end position="78"/>
    </location>
</feature>
<reference evidence="9 10" key="1">
    <citation type="submission" date="2018-03" db="EMBL/GenBank/DDBJ databases">
        <authorList>
            <person name="Guldener U."/>
        </authorList>
    </citation>
    <scope>NUCLEOTIDE SEQUENCE [LARGE SCALE GENOMIC DNA]</scope>
    <source>
        <strain evidence="9 10">NBRC100155</strain>
    </source>
</reference>
<organism evidence="9 10">
    <name type="scientific">Ustilago trichophora</name>
    <dbReference type="NCBI Taxonomy" id="86804"/>
    <lineage>
        <taxon>Eukaryota</taxon>
        <taxon>Fungi</taxon>
        <taxon>Dikarya</taxon>
        <taxon>Basidiomycota</taxon>
        <taxon>Ustilaginomycotina</taxon>
        <taxon>Ustilaginomycetes</taxon>
        <taxon>Ustilaginales</taxon>
        <taxon>Ustilaginaceae</taxon>
        <taxon>Ustilago</taxon>
    </lineage>
</organism>
<keyword evidence="5 8" id="KW-1133">Transmembrane helix</keyword>
<dbReference type="Proteomes" id="UP000324022">
    <property type="component" value="Unassembled WGS sequence"/>
</dbReference>
<feature type="transmembrane region" description="Helical" evidence="8">
    <location>
        <begin position="182"/>
        <end position="202"/>
    </location>
</feature>
<feature type="transmembrane region" description="Helical" evidence="8">
    <location>
        <begin position="90"/>
        <end position="110"/>
    </location>
</feature>
<evidence type="ECO:0000256" key="1">
    <source>
        <dbReference type="ARBA" id="ARBA00004127"/>
    </source>
</evidence>
<dbReference type="GO" id="GO:0005789">
    <property type="term" value="C:endoplasmic reticulum membrane"/>
    <property type="evidence" value="ECO:0007669"/>
    <property type="project" value="TreeGrafter"/>
</dbReference>
<evidence type="ECO:0000256" key="7">
    <source>
        <dbReference type="SAM" id="MobiDB-lite"/>
    </source>
</evidence>
<evidence type="ECO:0000256" key="8">
    <source>
        <dbReference type="SAM" id="Phobius"/>
    </source>
</evidence>
<dbReference type="Pfam" id="PF08449">
    <property type="entry name" value="UAA"/>
    <property type="match status" value="1"/>
</dbReference>
<protein>
    <submittedName>
        <fullName evidence="9">Related to YEA4 - uridine diphosphate-N-acetylglucosamine transporter</fullName>
    </submittedName>
</protein>
<sequence>MPSSHSASRLRHRSSNLNPTRTSSTPSNGSVGRTSTTSKDFSTSSSSTARDIIKTTASEWLLILTLIFGGCCSNAFTLELATRQLPSSGTLITFAQFLVTTLSALPHFLILSSRFPFITLRERKVPLYRWVVQVAFYLSTSLLNNWAFGFDVPMAVHIVFRSGGLVVNMILGYLVQGRRYSPVQIFSVLLVTAGVLSSTLYSTHASSSSSSSTGTTPQGKEYATGVLLLFSALVLTGFMGLWQEKTFKLYGNQNWRESMFYSHLLSLPLFALRPASLVADVRNANATTPWWFGFGPPTSPYNATSSSAGLIANLLALISPPPANLLAHQLKKDSTPSRIFDLAAFLPVTASGTGIWIPSFYPPLLLNVATQLLCINGVNRLTSKVSSLSVTLVLVVRKALSLMVSVMLVQRSTGSIGLWSGAICVLAGTVGYSLSKPVASGKSEKVEKNAKSS</sequence>
<dbReference type="OrthoDB" id="999962at2759"/>
<evidence type="ECO:0000256" key="4">
    <source>
        <dbReference type="ARBA" id="ARBA00022692"/>
    </source>
</evidence>
<keyword evidence="2" id="KW-0813">Transport</keyword>
<feature type="transmembrane region" description="Helical" evidence="8">
    <location>
        <begin position="222"/>
        <end position="241"/>
    </location>
</feature>
<comment type="subcellular location">
    <subcellularLocation>
        <location evidence="1">Endomembrane system</location>
        <topology evidence="1">Multi-pass membrane protein</topology>
    </subcellularLocation>
</comment>
<keyword evidence="4 8" id="KW-0812">Transmembrane</keyword>
<keyword evidence="3" id="KW-0762">Sugar transport</keyword>
<dbReference type="AlphaFoldDB" id="A0A5C3E610"/>
<dbReference type="GO" id="GO:0005464">
    <property type="term" value="F:UDP-xylose transmembrane transporter activity"/>
    <property type="evidence" value="ECO:0007669"/>
    <property type="project" value="TreeGrafter"/>
</dbReference>
<dbReference type="InterPro" id="IPR037185">
    <property type="entry name" value="EmrE-like"/>
</dbReference>
<keyword evidence="6 8" id="KW-0472">Membrane</keyword>
<evidence type="ECO:0000256" key="3">
    <source>
        <dbReference type="ARBA" id="ARBA00022597"/>
    </source>
</evidence>
<dbReference type="GO" id="GO:0000139">
    <property type="term" value="C:Golgi membrane"/>
    <property type="evidence" value="ECO:0007669"/>
    <property type="project" value="TreeGrafter"/>
</dbReference>
<dbReference type="GO" id="GO:0005462">
    <property type="term" value="F:UDP-N-acetylglucosamine transmembrane transporter activity"/>
    <property type="evidence" value="ECO:0007669"/>
    <property type="project" value="TreeGrafter"/>
</dbReference>
<feature type="region of interest" description="Disordered" evidence="7">
    <location>
        <begin position="1"/>
        <end position="44"/>
    </location>
</feature>
<evidence type="ECO:0000313" key="10">
    <source>
        <dbReference type="Proteomes" id="UP000324022"/>
    </source>
</evidence>
<feature type="compositionally biased region" description="Polar residues" evidence="7">
    <location>
        <begin position="19"/>
        <end position="33"/>
    </location>
</feature>
<evidence type="ECO:0000256" key="5">
    <source>
        <dbReference type="ARBA" id="ARBA00022989"/>
    </source>
</evidence>
<feature type="transmembrane region" description="Helical" evidence="8">
    <location>
        <begin position="130"/>
        <end position="148"/>
    </location>
</feature>
<accession>A0A5C3E610</accession>
<feature type="transmembrane region" description="Helical" evidence="8">
    <location>
        <begin position="388"/>
        <end position="409"/>
    </location>
</feature>
<dbReference type="InterPro" id="IPR013657">
    <property type="entry name" value="SCL35B1-4/HUT1"/>
</dbReference>
<feature type="transmembrane region" description="Helical" evidence="8">
    <location>
        <begin position="154"/>
        <end position="175"/>
    </location>
</feature>
<feature type="transmembrane region" description="Helical" evidence="8">
    <location>
        <begin position="416"/>
        <end position="434"/>
    </location>
</feature>
<gene>
    <name evidence="9" type="ORF">UTRI_01519_B</name>
</gene>
<keyword evidence="10" id="KW-1185">Reference proteome</keyword>
<feature type="transmembrane region" description="Helical" evidence="8">
    <location>
        <begin position="339"/>
        <end position="357"/>
    </location>
</feature>
<proteinExistence type="predicted"/>
<dbReference type="PANTHER" id="PTHR10778:SF4">
    <property type="entry name" value="NUCLEOTIDE SUGAR TRANSPORTER SLC35B4"/>
    <property type="match status" value="1"/>
</dbReference>
<feature type="compositionally biased region" description="Low complexity" evidence="7">
    <location>
        <begin position="34"/>
        <end position="44"/>
    </location>
</feature>
<dbReference type="SUPFAM" id="SSF103481">
    <property type="entry name" value="Multidrug resistance efflux transporter EmrE"/>
    <property type="match status" value="1"/>
</dbReference>
<dbReference type="PANTHER" id="PTHR10778">
    <property type="entry name" value="SOLUTE CARRIER FAMILY 35 MEMBER B"/>
    <property type="match status" value="1"/>
</dbReference>
<dbReference type="EMBL" id="OOIN01000008">
    <property type="protein sequence ID" value="SPO25007.1"/>
    <property type="molecule type" value="Genomic_DNA"/>
</dbReference>